<keyword evidence="1" id="KW-0812">Transmembrane</keyword>
<feature type="transmembrane region" description="Helical" evidence="1">
    <location>
        <begin position="157"/>
        <end position="178"/>
    </location>
</feature>
<sequence length="212" mass="24085">MKNIEFLKTTKRAIKYWYLVLISGIILISVGFWTLISPLESYQALALLFSIAFILSGISDIIFSISSRNTLDGWGWTLGIGILALIIGVFLLINQDITILTLPFYVSFVLLFRSLWAMGTAMDLKSYRVLDWGYLMVLGVLGMLFSFFLLWHPFFTGVALTIWTGLALIFTGVFSIYLSIKLKKLHKDVIPKTLKKKLEDIQNEVKNTLNKS</sequence>
<reference evidence="2 3" key="1">
    <citation type="submission" date="2018-01" db="EMBL/GenBank/DDBJ databases">
        <title>Complete genome sequence of Flavivirga eckloniae ECD14 isolated from seaweed Ecklonia cava.</title>
        <authorList>
            <person name="Lee J.H."/>
            <person name="Baik K.S."/>
            <person name="Seong C.N."/>
        </authorList>
    </citation>
    <scope>NUCLEOTIDE SEQUENCE [LARGE SCALE GENOMIC DNA]</scope>
    <source>
        <strain evidence="2 3">ECD14</strain>
    </source>
</reference>
<evidence type="ECO:0000256" key="1">
    <source>
        <dbReference type="SAM" id="Phobius"/>
    </source>
</evidence>
<feature type="transmembrane region" description="Helical" evidence="1">
    <location>
        <begin position="42"/>
        <end position="63"/>
    </location>
</feature>
<evidence type="ECO:0008006" key="4">
    <source>
        <dbReference type="Google" id="ProtNLM"/>
    </source>
</evidence>
<dbReference type="Proteomes" id="UP000235826">
    <property type="component" value="Chromosome"/>
</dbReference>
<dbReference type="InterPro" id="IPR052712">
    <property type="entry name" value="Acid_resist_chaperone_HdeD"/>
</dbReference>
<evidence type="ECO:0000313" key="3">
    <source>
        <dbReference type="Proteomes" id="UP000235826"/>
    </source>
</evidence>
<proteinExistence type="predicted"/>
<dbReference type="EMBL" id="CP025791">
    <property type="protein sequence ID" value="AUP79997.1"/>
    <property type="molecule type" value="Genomic_DNA"/>
</dbReference>
<keyword evidence="3" id="KW-1185">Reference proteome</keyword>
<dbReference type="KEGG" id="fek:C1H87_15320"/>
<dbReference type="GO" id="GO:0005886">
    <property type="term" value="C:plasma membrane"/>
    <property type="evidence" value="ECO:0007669"/>
    <property type="project" value="TreeGrafter"/>
</dbReference>
<dbReference type="InterPro" id="IPR005325">
    <property type="entry name" value="DUF308_memb"/>
</dbReference>
<evidence type="ECO:0000313" key="2">
    <source>
        <dbReference type="EMBL" id="AUP79997.1"/>
    </source>
</evidence>
<organism evidence="2 3">
    <name type="scientific">Flavivirga eckloniae</name>
    <dbReference type="NCBI Taxonomy" id="1803846"/>
    <lineage>
        <taxon>Bacteria</taxon>
        <taxon>Pseudomonadati</taxon>
        <taxon>Bacteroidota</taxon>
        <taxon>Flavobacteriia</taxon>
        <taxon>Flavobacteriales</taxon>
        <taxon>Flavobacteriaceae</taxon>
        <taxon>Flavivirga</taxon>
    </lineage>
</organism>
<dbReference type="PANTHER" id="PTHR34989:SF1">
    <property type="entry name" value="PROTEIN HDED"/>
    <property type="match status" value="1"/>
</dbReference>
<gene>
    <name evidence="2" type="ORF">C1H87_15320</name>
</gene>
<keyword evidence="1" id="KW-1133">Transmembrane helix</keyword>
<dbReference type="Pfam" id="PF03729">
    <property type="entry name" value="DUF308"/>
    <property type="match status" value="2"/>
</dbReference>
<protein>
    <recommendedName>
        <fullName evidence="4">HdeD family acid-resistance protein</fullName>
    </recommendedName>
</protein>
<dbReference type="PANTHER" id="PTHR34989">
    <property type="entry name" value="PROTEIN HDED"/>
    <property type="match status" value="1"/>
</dbReference>
<dbReference type="AlphaFoldDB" id="A0A2K9PTV4"/>
<keyword evidence="1" id="KW-0472">Membrane</keyword>
<feature type="transmembrane region" description="Helical" evidence="1">
    <location>
        <begin position="16"/>
        <end position="36"/>
    </location>
</feature>
<dbReference type="RefSeq" id="WP_102756649.1">
    <property type="nucleotide sequence ID" value="NZ_CP025791.1"/>
</dbReference>
<dbReference type="OrthoDB" id="7059775at2"/>
<name>A0A2K9PTV4_9FLAO</name>
<feature type="transmembrane region" description="Helical" evidence="1">
    <location>
        <begin position="75"/>
        <end position="93"/>
    </location>
</feature>
<feature type="transmembrane region" description="Helical" evidence="1">
    <location>
        <begin position="99"/>
        <end position="117"/>
    </location>
</feature>
<feature type="transmembrane region" description="Helical" evidence="1">
    <location>
        <begin position="129"/>
        <end position="151"/>
    </location>
</feature>
<accession>A0A2K9PTV4</accession>